<dbReference type="OrthoDB" id="3042315at2759"/>
<comment type="caution">
    <text evidence="2">The sequence shown here is derived from an EMBL/GenBank/DDBJ whole genome shotgun (WGS) entry which is preliminary data.</text>
</comment>
<keyword evidence="3" id="KW-1185">Reference proteome</keyword>
<reference evidence="2 3" key="1">
    <citation type="journal article" date="2013" name="Nat. Commun.">
        <title>The evolution and pathogenic mechanisms of the rice sheath blight pathogen.</title>
        <authorList>
            <person name="Zheng A."/>
            <person name="Lin R."/>
            <person name="Xu L."/>
            <person name="Qin P."/>
            <person name="Tang C."/>
            <person name="Ai P."/>
            <person name="Zhang D."/>
            <person name="Liu Y."/>
            <person name="Sun Z."/>
            <person name="Feng H."/>
            <person name="Wang Y."/>
            <person name="Chen Y."/>
            <person name="Liang X."/>
            <person name="Fu R."/>
            <person name="Li Q."/>
            <person name="Zhang J."/>
            <person name="Yu X."/>
            <person name="Xie Z."/>
            <person name="Ding L."/>
            <person name="Guan P."/>
            <person name="Tang J."/>
            <person name="Liang Y."/>
            <person name="Wang S."/>
            <person name="Deng Q."/>
            <person name="Li S."/>
            <person name="Zhu J."/>
            <person name="Wang L."/>
            <person name="Liu H."/>
            <person name="Li P."/>
        </authorList>
    </citation>
    <scope>NUCLEOTIDE SEQUENCE [LARGE SCALE GENOMIC DNA]</scope>
    <source>
        <strain evidence="3">AG-1 IA</strain>
    </source>
</reference>
<proteinExistence type="predicted"/>
<dbReference type="Proteomes" id="UP000011668">
    <property type="component" value="Unassembled WGS sequence"/>
</dbReference>
<dbReference type="STRING" id="983506.L8WPP9"/>
<gene>
    <name evidence="2" type="ORF">AG1IA_05995</name>
</gene>
<dbReference type="EMBL" id="AFRT01001558">
    <property type="protein sequence ID" value="ELU39975.1"/>
    <property type="molecule type" value="Genomic_DNA"/>
</dbReference>
<evidence type="ECO:0000259" key="1">
    <source>
        <dbReference type="Pfam" id="PF21105"/>
    </source>
</evidence>
<name>L8WPP9_THACA</name>
<accession>L8WPP9</accession>
<dbReference type="AlphaFoldDB" id="L8WPP9"/>
<sequence length="103" mass="11603">MKGLSRHKRTSAMIVPQIATQLWRQGRCQPYTCGIYFLPLELDTMSQAPLTALNPDVVDLNNVQGDVIPGFPKKKEQFIFFVIRDAVQVGHPYPKGNLDSRCS</sequence>
<dbReference type="HOGENOM" id="CLU_2265536_0_0_1"/>
<organism evidence="2 3">
    <name type="scientific">Thanatephorus cucumeris (strain AG1-IA)</name>
    <name type="common">Rice sheath blight fungus</name>
    <name type="synonym">Rhizoctonia solani</name>
    <dbReference type="NCBI Taxonomy" id="983506"/>
    <lineage>
        <taxon>Eukaryota</taxon>
        <taxon>Fungi</taxon>
        <taxon>Dikarya</taxon>
        <taxon>Basidiomycota</taxon>
        <taxon>Agaricomycotina</taxon>
        <taxon>Agaricomycetes</taxon>
        <taxon>Cantharellales</taxon>
        <taxon>Ceratobasidiaceae</taxon>
        <taxon>Rhizoctonia</taxon>
        <taxon>Rhizoctonia solani AG-1</taxon>
    </lineage>
</organism>
<evidence type="ECO:0000313" key="3">
    <source>
        <dbReference type="Proteomes" id="UP000011668"/>
    </source>
</evidence>
<dbReference type="Pfam" id="PF21105">
    <property type="entry name" value="DyP_N"/>
    <property type="match status" value="1"/>
</dbReference>
<feature type="domain" description="DyP dimeric alpha+beta barrel" evidence="1">
    <location>
        <begin position="62"/>
        <end position="87"/>
    </location>
</feature>
<evidence type="ECO:0000313" key="2">
    <source>
        <dbReference type="EMBL" id="ELU39975.1"/>
    </source>
</evidence>
<dbReference type="InterPro" id="IPR049509">
    <property type="entry name" value="DyP_N"/>
</dbReference>
<protein>
    <recommendedName>
        <fullName evidence="1">DyP dimeric alpha+beta barrel domain-containing protein</fullName>
    </recommendedName>
</protein>